<dbReference type="GO" id="GO:0004185">
    <property type="term" value="F:serine-type carboxypeptidase activity"/>
    <property type="evidence" value="ECO:0007669"/>
    <property type="project" value="InterPro"/>
</dbReference>
<dbReference type="GO" id="GO:0019748">
    <property type="term" value="P:secondary metabolic process"/>
    <property type="evidence" value="ECO:0007669"/>
    <property type="project" value="TreeGrafter"/>
</dbReference>
<dbReference type="RefSeq" id="XP_022762142.1">
    <property type="nucleotide sequence ID" value="XM_022906407.1"/>
</dbReference>
<evidence type="ECO:0000256" key="6">
    <source>
        <dbReference type="SAM" id="MobiDB-lite"/>
    </source>
</evidence>
<dbReference type="Gene3D" id="3.40.50.12670">
    <property type="match status" value="1"/>
</dbReference>
<dbReference type="Gene3D" id="3.40.50.1820">
    <property type="entry name" value="alpha/beta hydrolase"/>
    <property type="match status" value="1"/>
</dbReference>
<keyword evidence="5" id="KW-0325">Glycoprotein</keyword>
<evidence type="ECO:0000256" key="2">
    <source>
        <dbReference type="ARBA" id="ARBA00022645"/>
    </source>
</evidence>
<comment type="similarity">
    <text evidence="1">Belongs to the peptidase S10 family.</text>
</comment>
<dbReference type="OrthoDB" id="443318at2759"/>
<keyword evidence="3" id="KW-0645">Protease</keyword>
<evidence type="ECO:0000256" key="3">
    <source>
        <dbReference type="ARBA" id="ARBA00022670"/>
    </source>
</evidence>
<keyword evidence="7" id="KW-0812">Transmembrane</keyword>
<keyword evidence="2" id="KW-0121">Carboxypeptidase</keyword>
<accession>A0A6P6ABC1</accession>
<name>A0A6P6ABC1_DURZI</name>
<evidence type="ECO:0000256" key="5">
    <source>
        <dbReference type="ARBA" id="ARBA00023180"/>
    </source>
</evidence>
<keyword evidence="4" id="KW-0378">Hydrolase</keyword>
<feature type="transmembrane region" description="Helical" evidence="7">
    <location>
        <begin position="133"/>
        <end position="153"/>
    </location>
</feature>
<dbReference type="AlphaFoldDB" id="A0A6P6ABC1"/>
<feature type="region of interest" description="Disordered" evidence="6">
    <location>
        <begin position="90"/>
        <end position="114"/>
    </location>
</feature>
<protein>
    <submittedName>
        <fullName evidence="9">Serine carboxypeptidase-like 18</fullName>
    </submittedName>
</protein>
<dbReference type="GO" id="GO:0006508">
    <property type="term" value="P:proteolysis"/>
    <property type="evidence" value="ECO:0007669"/>
    <property type="project" value="UniProtKB-KW"/>
</dbReference>
<dbReference type="SUPFAM" id="SSF53474">
    <property type="entry name" value="alpha/beta-Hydrolases"/>
    <property type="match status" value="1"/>
</dbReference>
<sequence>MTQNPAMQLVNKRRNRRFLRIQQQNLLGHDDCLNVFQLITIALSPPRIVDGYDRSGSKIQRSRSGKPVRLMISCFPASTTWVWLVESSKSNAGTSDPFSNEQRRPGTGPNSNKQKLVRLKAEHETARKHLIKMFLRLLLLLTIFGISMSQSIIRNLPGFSGNLPFKLETGYIGVGDLDEVHLFYYFIESERNPRDDPLLLWLSGGPGCSAFSGLVYEIGPLTFNYSNSKGTKPTFELNPYSWTKVANVIFLDQPVGTGFSYATKAEGYNTSDTSSAAQTYEFLRKWLMVHPEFLSNPLYISGDSYSGITVPVIVQEVLNGLQIGHQPPMNLQGYILGNPVTDAEYDLNSRILFAYRKALVSKSLYESTKRNCKGEYTTPDPNNTACMSDLQAVTQCFGNINVAQILEPNCNRLSPKPKRPKWDHRSLGDSSLAVLLSSPQSAELWCRNYHYLYCYVWANDKTVRSALHIREGTIGEWLRCNGSLSYDYDVSTSIGYERNLTRERLRALIYRLMIKLWSFNWSNHMYFLGLLSFNSLTLLGTLAWIESLNLTFQVDWYPWFVDGQVAGYSMNYAEEKYSLTYATIKGGGHTAPEYKPKEALAMIERWLAHFPL</sequence>
<evidence type="ECO:0000313" key="9">
    <source>
        <dbReference type="RefSeq" id="XP_022762142.1"/>
    </source>
</evidence>
<dbReference type="Pfam" id="PF00450">
    <property type="entry name" value="Peptidase_S10"/>
    <property type="match status" value="2"/>
</dbReference>
<dbReference type="InterPro" id="IPR029058">
    <property type="entry name" value="AB_hydrolase_fold"/>
</dbReference>
<evidence type="ECO:0000256" key="4">
    <source>
        <dbReference type="ARBA" id="ARBA00022801"/>
    </source>
</evidence>
<dbReference type="KEGG" id="dzi:111308055"/>
<dbReference type="InterPro" id="IPR033124">
    <property type="entry name" value="Ser_caboxypep_his_AS"/>
</dbReference>
<reference evidence="9" key="1">
    <citation type="submission" date="2025-08" db="UniProtKB">
        <authorList>
            <consortium name="RefSeq"/>
        </authorList>
    </citation>
    <scope>IDENTIFICATION</scope>
    <source>
        <tissue evidence="9">Fruit stalk</tissue>
    </source>
</reference>
<evidence type="ECO:0000256" key="1">
    <source>
        <dbReference type="ARBA" id="ARBA00009431"/>
    </source>
</evidence>
<dbReference type="PANTHER" id="PTHR11802">
    <property type="entry name" value="SERINE PROTEASE FAMILY S10 SERINE CARBOXYPEPTIDASE"/>
    <property type="match status" value="1"/>
</dbReference>
<dbReference type="GeneID" id="111308055"/>
<keyword evidence="8" id="KW-1185">Reference proteome</keyword>
<dbReference type="FunFam" id="3.40.50.1820:FF:000072">
    <property type="entry name" value="Serine carboxypeptidase-like 19"/>
    <property type="match status" value="1"/>
</dbReference>
<keyword evidence="7" id="KW-0472">Membrane</keyword>
<feature type="compositionally biased region" description="Polar residues" evidence="6">
    <location>
        <begin position="90"/>
        <end position="100"/>
    </location>
</feature>
<dbReference type="Proteomes" id="UP000515121">
    <property type="component" value="Unplaced"/>
</dbReference>
<dbReference type="PRINTS" id="PR00724">
    <property type="entry name" value="CRBOXYPTASEC"/>
</dbReference>
<dbReference type="GO" id="GO:0016747">
    <property type="term" value="F:acyltransferase activity, transferring groups other than amino-acyl groups"/>
    <property type="evidence" value="ECO:0007669"/>
    <property type="project" value="TreeGrafter"/>
</dbReference>
<evidence type="ECO:0000313" key="8">
    <source>
        <dbReference type="Proteomes" id="UP000515121"/>
    </source>
</evidence>
<proteinExistence type="inferred from homology"/>
<gene>
    <name evidence="9" type="primary">LOC111308055</name>
</gene>
<dbReference type="InterPro" id="IPR001563">
    <property type="entry name" value="Peptidase_S10"/>
</dbReference>
<evidence type="ECO:0000256" key="7">
    <source>
        <dbReference type="SAM" id="Phobius"/>
    </source>
</evidence>
<organism evidence="8 9">
    <name type="scientific">Durio zibethinus</name>
    <name type="common">Durian</name>
    <dbReference type="NCBI Taxonomy" id="66656"/>
    <lineage>
        <taxon>Eukaryota</taxon>
        <taxon>Viridiplantae</taxon>
        <taxon>Streptophyta</taxon>
        <taxon>Embryophyta</taxon>
        <taxon>Tracheophyta</taxon>
        <taxon>Spermatophyta</taxon>
        <taxon>Magnoliopsida</taxon>
        <taxon>eudicotyledons</taxon>
        <taxon>Gunneridae</taxon>
        <taxon>Pentapetalae</taxon>
        <taxon>rosids</taxon>
        <taxon>malvids</taxon>
        <taxon>Malvales</taxon>
        <taxon>Malvaceae</taxon>
        <taxon>Helicteroideae</taxon>
        <taxon>Durio</taxon>
    </lineage>
</organism>
<dbReference type="PROSITE" id="PS00560">
    <property type="entry name" value="CARBOXYPEPT_SER_HIS"/>
    <property type="match status" value="1"/>
</dbReference>
<keyword evidence="7" id="KW-1133">Transmembrane helix</keyword>
<dbReference type="PANTHER" id="PTHR11802:SF224">
    <property type="entry name" value="SERINE CARBOXYPEPTIDASE-LIKE 7 ISOFORM X1"/>
    <property type="match status" value="1"/>
</dbReference>